<dbReference type="SUPFAM" id="SSF47473">
    <property type="entry name" value="EF-hand"/>
    <property type="match status" value="1"/>
</dbReference>
<dbReference type="InterPro" id="IPR011992">
    <property type="entry name" value="EF-hand-dom_pair"/>
</dbReference>
<evidence type="ECO:0000259" key="1">
    <source>
        <dbReference type="SMART" id="SM00239"/>
    </source>
</evidence>
<proteinExistence type="predicted"/>
<accession>A0A0L0FHN8</accession>
<dbReference type="GeneID" id="25912434"/>
<gene>
    <name evidence="2" type="ORF">SARC_11930</name>
</gene>
<reference evidence="2 3" key="1">
    <citation type="submission" date="2011-02" db="EMBL/GenBank/DDBJ databases">
        <title>The Genome Sequence of Sphaeroforma arctica JP610.</title>
        <authorList>
            <consortium name="The Broad Institute Genome Sequencing Platform"/>
            <person name="Russ C."/>
            <person name="Cuomo C."/>
            <person name="Young S.K."/>
            <person name="Zeng Q."/>
            <person name="Gargeya S."/>
            <person name="Alvarado L."/>
            <person name="Berlin A."/>
            <person name="Chapman S.B."/>
            <person name="Chen Z."/>
            <person name="Freedman E."/>
            <person name="Gellesch M."/>
            <person name="Goldberg J."/>
            <person name="Griggs A."/>
            <person name="Gujja S."/>
            <person name="Heilman E."/>
            <person name="Heiman D."/>
            <person name="Howarth C."/>
            <person name="Mehta T."/>
            <person name="Neiman D."/>
            <person name="Pearson M."/>
            <person name="Roberts A."/>
            <person name="Saif S."/>
            <person name="Shea T."/>
            <person name="Shenoy N."/>
            <person name="Sisk P."/>
            <person name="Stolte C."/>
            <person name="Sykes S."/>
            <person name="White J."/>
            <person name="Yandava C."/>
            <person name="Burger G."/>
            <person name="Gray M.W."/>
            <person name="Holland P.W.H."/>
            <person name="King N."/>
            <person name="Lang F.B.F."/>
            <person name="Roger A.J."/>
            <person name="Ruiz-Trillo I."/>
            <person name="Haas B."/>
            <person name="Nusbaum C."/>
            <person name="Birren B."/>
        </authorList>
    </citation>
    <scope>NUCLEOTIDE SEQUENCE [LARGE SCALE GENOMIC DNA]</scope>
    <source>
        <strain evidence="2 3">JP610</strain>
    </source>
</reference>
<evidence type="ECO:0000313" key="2">
    <source>
        <dbReference type="EMBL" id="KNC75548.1"/>
    </source>
</evidence>
<dbReference type="AlphaFoldDB" id="A0A0L0FHN8"/>
<feature type="domain" description="C2" evidence="1">
    <location>
        <begin position="10"/>
        <end position="118"/>
    </location>
</feature>
<dbReference type="InterPro" id="IPR035892">
    <property type="entry name" value="C2_domain_sf"/>
</dbReference>
<dbReference type="Pfam" id="PF00168">
    <property type="entry name" value="C2"/>
    <property type="match status" value="1"/>
</dbReference>
<dbReference type="SUPFAM" id="SSF49562">
    <property type="entry name" value="C2 domain (Calcium/lipid-binding domain, CaLB)"/>
    <property type="match status" value="1"/>
</dbReference>
<evidence type="ECO:0000313" key="3">
    <source>
        <dbReference type="Proteomes" id="UP000054560"/>
    </source>
</evidence>
<dbReference type="Gene3D" id="2.60.40.150">
    <property type="entry name" value="C2 domain"/>
    <property type="match status" value="1"/>
</dbReference>
<keyword evidence="3" id="KW-1185">Reference proteome</keyword>
<dbReference type="InterPro" id="IPR000008">
    <property type="entry name" value="C2_dom"/>
</dbReference>
<dbReference type="RefSeq" id="XP_014149450.1">
    <property type="nucleotide sequence ID" value="XM_014293975.1"/>
</dbReference>
<dbReference type="Proteomes" id="UP000054560">
    <property type="component" value="Unassembled WGS sequence"/>
</dbReference>
<organism evidence="2 3">
    <name type="scientific">Sphaeroforma arctica JP610</name>
    <dbReference type="NCBI Taxonomy" id="667725"/>
    <lineage>
        <taxon>Eukaryota</taxon>
        <taxon>Ichthyosporea</taxon>
        <taxon>Ichthyophonida</taxon>
        <taxon>Sphaeroforma</taxon>
    </lineage>
</organism>
<dbReference type="EMBL" id="KQ243555">
    <property type="protein sequence ID" value="KNC75548.1"/>
    <property type="molecule type" value="Genomic_DNA"/>
</dbReference>
<dbReference type="SMART" id="SM00239">
    <property type="entry name" value="C2"/>
    <property type="match status" value="1"/>
</dbReference>
<protein>
    <recommendedName>
        <fullName evidence="1">C2 domain-containing protein</fullName>
    </recommendedName>
</protein>
<name>A0A0L0FHN8_9EUKA</name>
<sequence>MMMYAQAVGLCTIRLVRAKDIKPTGAQWMKWATLGINKGKTVQPRVVIEYGLTAYRTKSHKGRSPAFNKECRFWVKDGEENYIIRLSVYNMVGRKSALVGRGYISMSDICDRGGEYDFVVDLREEYDVMRDRDHTAMLKQSFDDLTSLHNSTRKYSIGSSTPRMKTARSHDDIDTLHSEDELNVKDSASFDTLNFNSVDDLMNVGETEKPGAKKGTSMEMMEMDTDFLNSSMEHLEDEGSADEYLTISDSDEATDYSCDWGSASTEGLSEDKDKARHKHKGLRIRKSKPLTVATLPLGRESISGTQDQMTFTTPDPSFTDDFMDKAVDLRSHGKRGALVGSLAVRVKFCAKDEVEHWFYRRMLDEFDEDNDGKLSSAESKSVLEAITNICDLTPDQLDVLSTKLCGSDKGPIEEDDLLQYLQSPEFHTHPMSYSLLSYLSTRPTDLVTLIEDVYETAGTSDKTSTVGASVLTIRDCEKLAKDTMGLKILDRCTGLVVDEHIPKYIKIGMATWITYVIH</sequence>